<gene>
    <name evidence="5" type="ORF">ATN88_06205</name>
</gene>
<dbReference type="Pfam" id="PF00581">
    <property type="entry name" value="Rhodanese"/>
    <property type="match status" value="2"/>
</dbReference>
<dbReference type="SUPFAM" id="SSF52821">
    <property type="entry name" value="Rhodanese/Cell cycle control phosphatase"/>
    <property type="match status" value="2"/>
</dbReference>
<evidence type="ECO:0000256" key="1">
    <source>
        <dbReference type="ARBA" id="ARBA00022679"/>
    </source>
</evidence>
<dbReference type="CDD" id="cd01448">
    <property type="entry name" value="TST_Repeat_1"/>
    <property type="match status" value="1"/>
</dbReference>
<dbReference type="OrthoDB" id="9781034at2"/>
<sequence length="291" mass="31561">MVVVKESDLKLINKPLVSVDWLKSNLNAPSLKLVDASWFMPGTPRDGFEEWKQKRIPSSVYFDYDKRICDHSSSLPHMLPTAAFFAEEVSLLGINNDDDIVVYDSAGIFSAPRVWWMFKVMGHENVAVLDGGLPAWENAGGAIDTSAPSAIAPSTYVATFDASRVIDKHALLDGLTNGSVNAIDVRPHERFLGSVPEPRPGVRSGHMPNAVNLPFASLLEEGKFKAEGVLAELIEDAIDDDKRNVASCGSGVTACIIALASEQALNKPVTVYDGSWTEWGGDHDLPIVQGE</sequence>
<dbReference type="AlphaFoldDB" id="A0A135IDB6"/>
<dbReference type="InterPro" id="IPR001763">
    <property type="entry name" value="Rhodanese-like_dom"/>
</dbReference>
<dbReference type="PROSITE" id="PS00683">
    <property type="entry name" value="RHODANESE_2"/>
    <property type="match status" value="1"/>
</dbReference>
<dbReference type="Proteomes" id="UP000070529">
    <property type="component" value="Unassembled WGS sequence"/>
</dbReference>
<organism evidence="5 6">
    <name type="scientific">Enterovibrio coralii</name>
    <dbReference type="NCBI Taxonomy" id="294935"/>
    <lineage>
        <taxon>Bacteria</taxon>
        <taxon>Pseudomonadati</taxon>
        <taxon>Pseudomonadota</taxon>
        <taxon>Gammaproteobacteria</taxon>
        <taxon>Vibrionales</taxon>
        <taxon>Vibrionaceae</taxon>
        <taxon>Enterovibrio</taxon>
    </lineage>
</organism>
<evidence type="ECO:0000313" key="5">
    <source>
        <dbReference type="EMBL" id="KXF83461.1"/>
    </source>
</evidence>
<keyword evidence="2" id="KW-0677">Repeat</keyword>
<accession>A0A135IDB6</accession>
<evidence type="ECO:0000313" key="6">
    <source>
        <dbReference type="Proteomes" id="UP000070529"/>
    </source>
</evidence>
<keyword evidence="6" id="KW-1185">Reference proteome</keyword>
<feature type="domain" description="Rhodanese" evidence="4">
    <location>
        <begin position="27"/>
        <end position="145"/>
    </location>
</feature>
<dbReference type="GO" id="GO:0004792">
    <property type="term" value="F:thiosulfate-cyanide sulfurtransferase activity"/>
    <property type="evidence" value="ECO:0007669"/>
    <property type="project" value="InterPro"/>
</dbReference>
<dbReference type="PANTHER" id="PTHR11364">
    <property type="entry name" value="THIOSULFATE SULFERTANSFERASE"/>
    <property type="match status" value="1"/>
</dbReference>
<dbReference type="PROSITE" id="PS50206">
    <property type="entry name" value="RHODANESE_3"/>
    <property type="match status" value="2"/>
</dbReference>
<dbReference type="Gene3D" id="3.40.250.10">
    <property type="entry name" value="Rhodanese-like domain"/>
    <property type="match status" value="2"/>
</dbReference>
<dbReference type="FunFam" id="3.40.250.10:FF:000015">
    <property type="entry name" value="Sulfurtransferase"/>
    <property type="match status" value="1"/>
</dbReference>
<dbReference type="InterPro" id="IPR036873">
    <property type="entry name" value="Rhodanese-like_dom_sf"/>
</dbReference>
<dbReference type="STRING" id="294935.ATN88_06205"/>
<evidence type="ECO:0000256" key="2">
    <source>
        <dbReference type="ARBA" id="ARBA00022737"/>
    </source>
</evidence>
<dbReference type="PANTHER" id="PTHR11364:SF27">
    <property type="entry name" value="SULFURTRANSFERASE"/>
    <property type="match status" value="1"/>
</dbReference>
<comment type="caution">
    <text evidence="5">The sequence shown here is derived from an EMBL/GenBank/DDBJ whole genome shotgun (WGS) entry which is preliminary data.</text>
</comment>
<proteinExistence type="predicted"/>
<evidence type="ECO:0000259" key="4">
    <source>
        <dbReference type="PROSITE" id="PS50206"/>
    </source>
</evidence>
<reference evidence="5 6" key="1">
    <citation type="submission" date="2015-11" db="EMBL/GenBank/DDBJ databases">
        <title>Genomic Taxonomy of the Vibrionaceae.</title>
        <authorList>
            <person name="Gomez-Gil B."/>
            <person name="Enciso-Ibarra J."/>
        </authorList>
    </citation>
    <scope>NUCLEOTIDE SEQUENCE [LARGE SCALE GENOMIC DNA]</scope>
    <source>
        <strain evidence="5 6">CAIM 912</strain>
    </source>
</reference>
<feature type="domain" description="Rhodanese" evidence="4">
    <location>
        <begin position="176"/>
        <end position="288"/>
    </location>
</feature>
<dbReference type="InterPro" id="IPR001307">
    <property type="entry name" value="Thiosulphate_STrfase_CS"/>
</dbReference>
<dbReference type="CDD" id="cd01449">
    <property type="entry name" value="TST_Repeat_2"/>
    <property type="match status" value="1"/>
</dbReference>
<dbReference type="SMART" id="SM00450">
    <property type="entry name" value="RHOD"/>
    <property type="match status" value="2"/>
</dbReference>
<keyword evidence="1 3" id="KW-0808">Transferase</keyword>
<dbReference type="EMBL" id="LNTY01000006">
    <property type="protein sequence ID" value="KXF83461.1"/>
    <property type="molecule type" value="Genomic_DNA"/>
</dbReference>
<evidence type="ECO:0000256" key="3">
    <source>
        <dbReference type="RuleBase" id="RU000507"/>
    </source>
</evidence>
<protein>
    <recommendedName>
        <fullName evidence="3">Sulfurtransferase</fullName>
    </recommendedName>
</protein>
<dbReference type="InterPro" id="IPR045078">
    <property type="entry name" value="TST/MPST-like"/>
</dbReference>
<name>A0A135IDB6_9GAMM</name>